<organism evidence="1 2">
    <name type="scientific">Pengzhenrongella frigida</name>
    <dbReference type="NCBI Taxonomy" id="1259133"/>
    <lineage>
        <taxon>Bacteria</taxon>
        <taxon>Bacillati</taxon>
        <taxon>Actinomycetota</taxon>
        <taxon>Actinomycetes</taxon>
        <taxon>Micrococcales</taxon>
        <taxon>Pengzhenrongella</taxon>
    </lineage>
</organism>
<dbReference type="AlphaFoldDB" id="A0A4Q5MYP1"/>
<reference evidence="1 2" key="1">
    <citation type="submission" date="2019-01" db="EMBL/GenBank/DDBJ databases">
        <title>Novel species of Cellulomonas.</title>
        <authorList>
            <person name="Liu Q."/>
            <person name="Xin Y.-H."/>
        </authorList>
    </citation>
    <scope>NUCLEOTIDE SEQUENCE [LARGE SCALE GENOMIC DNA]</scope>
    <source>
        <strain evidence="1 2">HLT2-17</strain>
    </source>
</reference>
<proteinExistence type="predicted"/>
<dbReference type="InterPro" id="IPR016155">
    <property type="entry name" value="Mopterin_synth/thiamin_S_b"/>
</dbReference>
<evidence type="ECO:0000313" key="1">
    <source>
        <dbReference type="EMBL" id="RYV50810.1"/>
    </source>
</evidence>
<gene>
    <name evidence="1" type="ORF">EUA98_11720</name>
</gene>
<dbReference type="OrthoDB" id="4331766at2"/>
<comment type="caution">
    <text evidence="1">The sequence shown here is derived from an EMBL/GenBank/DDBJ whole genome shotgun (WGS) entry which is preliminary data.</text>
</comment>
<dbReference type="Pfam" id="PF02597">
    <property type="entry name" value="ThiS"/>
    <property type="match status" value="1"/>
</dbReference>
<dbReference type="InterPro" id="IPR003749">
    <property type="entry name" value="ThiS/MoaD-like"/>
</dbReference>
<dbReference type="Gene3D" id="3.10.20.30">
    <property type="match status" value="1"/>
</dbReference>
<dbReference type="EMBL" id="SDWW01000026">
    <property type="protein sequence ID" value="RYV50810.1"/>
    <property type="molecule type" value="Genomic_DNA"/>
</dbReference>
<dbReference type="InterPro" id="IPR012675">
    <property type="entry name" value="Beta-grasp_dom_sf"/>
</dbReference>
<dbReference type="RefSeq" id="WP_130102870.1">
    <property type="nucleotide sequence ID" value="NZ_SDWW01000026.1"/>
</dbReference>
<name>A0A4Q5MYP1_9MICO</name>
<sequence>MPDTLMVTLRYFAGAGAAAGVEEEQAALPVGSTVADALGGAGDRRGPALTRVIAASSVMVDGVHQHTREATLRDGATLDVLPPFAGG</sequence>
<accession>A0A4Q5MYP1</accession>
<dbReference type="SUPFAM" id="SSF54285">
    <property type="entry name" value="MoaD/ThiS"/>
    <property type="match status" value="1"/>
</dbReference>
<protein>
    <submittedName>
        <fullName evidence="1">MoaD/ThiS family protein</fullName>
    </submittedName>
</protein>
<dbReference type="Proteomes" id="UP000293764">
    <property type="component" value="Unassembled WGS sequence"/>
</dbReference>
<keyword evidence="2" id="KW-1185">Reference proteome</keyword>
<evidence type="ECO:0000313" key="2">
    <source>
        <dbReference type="Proteomes" id="UP000293764"/>
    </source>
</evidence>